<dbReference type="PANTHER" id="PTHR15572:SF0">
    <property type="entry name" value="GLUTAMINE-RICH PROTEIN-RELATED"/>
    <property type="match status" value="1"/>
</dbReference>
<gene>
    <name evidence="3" type="ORF">R1flu_027823</name>
</gene>
<evidence type="ECO:0000313" key="3">
    <source>
        <dbReference type="EMBL" id="KAL2609250.1"/>
    </source>
</evidence>
<name>A0ABD1XKD5_9MARC</name>
<dbReference type="Proteomes" id="UP001605036">
    <property type="component" value="Unassembled WGS sequence"/>
</dbReference>
<feature type="compositionally biased region" description="Low complexity" evidence="1">
    <location>
        <begin position="213"/>
        <end position="224"/>
    </location>
</feature>
<evidence type="ECO:0000313" key="4">
    <source>
        <dbReference type="Proteomes" id="UP001605036"/>
    </source>
</evidence>
<protein>
    <recommendedName>
        <fullName evidence="2">GLTSCR protein conserved domain-containing protein</fullName>
    </recommendedName>
</protein>
<sequence>MGSNVECNGSVQTSVTEMALSSQQQVAKPKVKKSSSAHTHSSGASAKGKNVLDRKPTPFEVEAARQELAKVAGPDIQRPFSSLADACDRLLPYHILAEYDLEDCEEKEGVEPISRSRAWEESLKAQTLEFMTTLEKQVTTYNTIIKKRNEGSMRGEERMMVEQSLLSDEKQKLMNVRAQIEAKDRAEKEAAEAKAKEALEQAERARAEEQARAKAQAQAQADAAARFEAESKAEALRAGADAVSKPENQVKLDTSSSAGQSFGAVNMVVKPGVFADGENEDQDLDEEEEEEGEEVEEVWEEEIEVDDDEDDDDDDDEEDDSDSVDEDL</sequence>
<feature type="compositionally biased region" description="Low complexity" evidence="1">
    <location>
        <begin position="36"/>
        <end position="48"/>
    </location>
</feature>
<feature type="compositionally biased region" description="Basic and acidic residues" evidence="1">
    <location>
        <begin position="225"/>
        <end position="235"/>
    </location>
</feature>
<accession>A0ABD1XKD5</accession>
<feature type="domain" description="GLTSCR protein conserved" evidence="2">
    <location>
        <begin position="70"/>
        <end position="177"/>
    </location>
</feature>
<reference evidence="3 4" key="1">
    <citation type="submission" date="2024-09" db="EMBL/GenBank/DDBJ databases">
        <title>Chromosome-scale assembly of Riccia fluitans.</title>
        <authorList>
            <person name="Paukszto L."/>
            <person name="Sawicki J."/>
            <person name="Karawczyk K."/>
            <person name="Piernik-Szablinska J."/>
            <person name="Szczecinska M."/>
            <person name="Mazdziarz M."/>
        </authorList>
    </citation>
    <scope>NUCLEOTIDE SEQUENCE [LARGE SCALE GENOMIC DNA]</scope>
    <source>
        <strain evidence="3">Rf_01</strain>
        <tissue evidence="3">Aerial parts of the thallus</tissue>
    </source>
</reference>
<proteinExistence type="predicted"/>
<keyword evidence="4" id="KW-1185">Reference proteome</keyword>
<dbReference type="PANTHER" id="PTHR15572">
    <property type="entry name" value="GLIOMA TUMOR SUPPRESSOR CANDIDATE REGION GENE 1"/>
    <property type="match status" value="1"/>
</dbReference>
<dbReference type="InterPro" id="IPR052438">
    <property type="entry name" value="Chromatin_remod/trans_coact"/>
</dbReference>
<feature type="region of interest" description="Disordered" evidence="1">
    <location>
        <begin position="187"/>
        <end position="328"/>
    </location>
</feature>
<feature type="compositionally biased region" description="Acidic residues" evidence="1">
    <location>
        <begin position="277"/>
        <end position="328"/>
    </location>
</feature>
<evidence type="ECO:0000256" key="1">
    <source>
        <dbReference type="SAM" id="MobiDB-lite"/>
    </source>
</evidence>
<organism evidence="3 4">
    <name type="scientific">Riccia fluitans</name>
    <dbReference type="NCBI Taxonomy" id="41844"/>
    <lineage>
        <taxon>Eukaryota</taxon>
        <taxon>Viridiplantae</taxon>
        <taxon>Streptophyta</taxon>
        <taxon>Embryophyta</taxon>
        <taxon>Marchantiophyta</taxon>
        <taxon>Marchantiopsida</taxon>
        <taxon>Marchantiidae</taxon>
        <taxon>Marchantiales</taxon>
        <taxon>Ricciaceae</taxon>
        <taxon>Riccia</taxon>
    </lineage>
</organism>
<dbReference type="AlphaFoldDB" id="A0ABD1XKD5"/>
<dbReference type="EMBL" id="JBHFFA010000008">
    <property type="protein sequence ID" value="KAL2609250.1"/>
    <property type="molecule type" value="Genomic_DNA"/>
</dbReference>
<feature type="compositionally biased region" description="Basic and acidic residues" evidence="1">
    <location>
        <begin position="187"/>
        <end position="212"/>
    </location>
</feature>
<dbReference type="Pfam" id="PF15249">
    <property type="entry name" value="GLTSCR1"/>
    <property type="match status" value="1"/>
</dbReference>
<evidence type="ECO:0000259" key="2">
    <source>
        <dbReference type="Pfam" id="PF15249"/>
    </source>
</evidence>
<dbReference type="InterPro" id="IPR015671">
    <property type="entry name" value="GSCR1_dom"/>
</dbReference>
<comment type="caution">
    <text evidence="3">The sequence shown here is derived from an EMBL/GenBank/DDBJ whole genome shotgun (WGS) entry which is preliminary data.</text>
</comment>
<feature type="region of interest" description="Disordered" evidence="1">
    <location>
        <begin position="16"/>
        <end position="55"/>
    </location>
</feature>
<feature type="compositionally biased region" description="Polar residues" evidence="1">
    <location>
        <begin position="251"/>
        <end position="260"/>
    </location>
</feature>